<name>A0A1H2LCP6_9PSED</name>
<accession>A0A1H2LCP6</accession>
<reference evidence="2" key="1">
    <citation type="submission" date="2016-10" db="EMBL/GenBank/DDBJ databases">
        <authorList>
            <person name="Varghese N."/>
            <person name="Submissions S."/>
        </authorList>
    </citation>
    <scope>NUCLEOTIDE SEQUENCE [LARGE SCALE GENOMIC DNA]</scope>
    <source>
        <strain evidence="2">KCTC 32246</strain>
    </source>
</reference>
<keyword evidence="2" id="KW-1185">Reference proteome</keyword>
<evidence type="ECO:0000313" key="1">
    <source>
        <dbReference type="EMBL" id="SDU78612.1"/>
    </source>
</evidence>
<evidence type="ECO:0000313" key="2">
    <source>
        <dbReference type="Proteomes" id="UP000198675"/>
    </source>
</evidence>
<sequence>MHGMIESPLVRHINAQCQSLALYLHKPSGMRYAASLESAWSYELNPLYGHARHATLDDLADTEVWQRLI</sequence>
<organism evidence="1 2">
    <name type="scientific">Pseudomonas sihuiensis</name>
    <dbReference type="NCBI Taxonomy" id="1274359"/>
    <lineage>
        <taxon>Bacteria</taxon>
        <taxon>Pseudomonadati</taxon>
        <taxon>Pseudomonadota</taxon>
        <taxon>Gammaproteobacteria</taxon>
        <taxon>Pseudomonadales</taxon>
        <taxon>Pseudomonadaceae</taxon>
        <taxon>Pseudomonas</taxon>
    </lineage>
</organism>
<proteinExistence type="predicted"/>
<protein>
    <submittedName>
        <fullName evidence="1">Uncharacterized protein</fullName>
    </submittedName>
</protein>
<dbReference type="Proteomes" id="UP000198675">
    <property type="component" value="Chromosome I"/>
</dbReference>
<gene>
    <name evidence="1" type="ORF">SAMN05216363_1133</name>
</gene>
<dbReference type="AlphaFoldDB" id="A0A1H2LCP6"/>
<dbReference type="EMBL" id="LT629797">
    <property type="protein sequence ID" value="SDU78612.1"/>
    <property type="molecule type" value="Genomic_DNA"/>
</dbReference>
<dbReference type="RefSeq" id="WP_017676994.1">
    <property type="nucleotide sequence ID" value="NZ_LT629797.1"/>
</dbReference>